<dbReference type="EMBL" id="ML220149">
    <property type="protein sequence ID" value="TGZ77781.1"/>
    <property type="molecule type" value="Genomic_DNA"/>
</dbReference>
<dbReference type="InParanoid" id="A0A4S2ML82"/>
<name>A0A4S2ML82_9PEZI</name>
<keyword evidence="1" id="KW-0472">Membrane</keyword>
<gene>
    <name evidence="2" type="ORF">EX30DRAFT_343849</name>
</gene>
<keyword evidence="1" id="KW-1133">Transmembrane helix</keyword>
<keyword evidence="1" id="KW-0812">Transmembrane</keyword>
<protein>
    <submittedName>
        <fullName evidence="2">Uncharacterized protein</fullName>
    </submittedName>
</protein>
<evidence type="ECO:0000313" key="2">
    <source>
        <dbReference type="EMBL" id="TGZ77781.1"/>
    </source>
</evidence>
<accession>A0A4S2ML82</accession>
<feature type="transmembrane region" description="Helical" evidence="1">
    <location>
        <begin position="12"/>
        <end position="29"/>
    </location>
</feature>
<keyword evidence="3" id="KW-1185">Reference proteome</keyword>
<sequence>MRVVDVLACENIIIIIIIIVCNTIAIANAPTVNLKHSAAITTRGDNGLEPWLANPRLRSHSFTLKLLLLLLLLFIVVILTNGIRAGRRSVSCEL</sequence>
<dbReference type="AlphaFoldDB" id="A0A4S2ML82"/>
<organism evidence="2 3">
    <name type="scientific">Ascodesmis nigricans</name>
    <dbReference type="NCBI Taxonomy" id="341454"/>
    <lineage>
        <taxon>Eukaryota</taxon>
        <taxon>Fungi</taxon>
        <taxon>Dikarya</taxon>
        <taxon>Ascomycota</taxon>
        <taxon>Pezizomycotina</taxon>
        <taxon>Pezizomycetes</taxon>
        <taxon>Pezizales</taxon>
        <taxon>Ascodesmidaceae</taxon>
        <taxon>Ascodesmis</taxon>
    </lineage>
</organism>
<feature type="transmembrane region" description="Helical" evidence="1">
    <location>
        <begin position="62"/>
        <end position="80"/>
    </location>
</feature>
<reference evidence="2 3" key="1">
    <citation type="submission" date="2019-04" db="EMBL/GenBank/DDBJ databases">
        <title>Comparative genomics and transcriptomics to analyze fruiting body development in filamentous ascomycetes.</title>
        <authorList>
            <consortium name="DOE Joint Genome Institute"/>
            <person name="Lutkenhaus R."/>
            <person name="Traeger S."/>
            <person name="Breuer J."/>
            <person name="Kuo A."/>
            <person name="Lipzen A."/>
            <person name="Pangilinan J."/>
            <person name="Dilworth D."/>
            <person name="Sandor L."/>
            <person name="Poggeler S."/>
            <person name="Barry K."/>
            <person name="Grigoriev I.V."/>
            <person name="Nowrousian M."/>
        </authorList>
    </citation>
    <scope>NUCLEOTIDE SEQUENCE [LARGE SCALE GENOMIC DNA]</scope>
    <source>
        <strain evidence="2 3">CBS 389.68</strain>
    </source>
</reference>
<dbReference type="Proteomes" id="UP000298138">
    <property type="component" value="Unassembled WGS sequence"/>
</dbReference>
<evidence type="ECO:0000313" key="3">
    <source>
        <dbReference type="Proteomes" id="UP000298138"/>
    </source>
</evidence>
<proteinExistence type="predicted"/>
<evidence type="ECO:0000256" key="1">
    <source>
        <dbReference type="SAM" id="Phobius"/>
    </source>
</evidence>